<reference evidence="1" key="1">
    <citation type="journal article" date="2021" name="PeerJ">
        <title>Extensive microbial diversity within the chicken gut microbiome revealed by metagenomics and culture.</title>
        <authorList>
            <person name="Gilroy R."/>
            <person name="Ravi A."/>
            <person name="Getino M."/>
            <person name="Pursley I."/>
            <person name="Horton D.L."/>
            <person name="Alikhan N.F."/>
            <person name="Baker D."/>
            <person name="Gharbi K."/>
            <person name="Hall N."/>
            <person name="Watson M."/>
            <person name="Adriaenssens E.M."/>
            <person name="Foster-Nyarko E."/>
            <person name="Jarju S."/>
            <person name="Secka A."/>
            <person name="Antonio M."/>
            <person name="Oren A."/>
            <person name="Chaudhuri R.R."/>
            <person name="La Ragione R."/>
            <person name="Hildebrand F."/>
            <person name="Pallen M.J."/>
        </authorList>
    </citation>
    <scope>NUCLEOTIDE SEQUENCE</scope>
    <source>
        <strain evidence="1">CHK179-28034</strain>
    </source>
</reference>
<evidence type="ECO:0000313" key="1">
    <source>
        <dbReference type="EMBL" id="HIZ40481.1"/>
    </source>
</evidence>
<dbReference type="Pfam" id="PF20069">
    <property type="entry name" value="DUF6465"/>
    <property type="match status" value="1"/>
</dbReference>
<dbReference type="AlphaFoldDB" id="A0A9D2ENT0"/>
<evidence type="ECO:0000313" key="2">
    <source>
        <dbReference type="Proteomes" id="UP000824049"/>
    </source>
</evidence>
<name>A0A9D2ENT0_9FIRM</name>
<reference evidence="1" key="2">
    <citation type="submission" date="2021-04" db="EMBL/GenBank/DDBJ databases">
        <authorList>
            <person name="Gilroy R."/>
        </authorList>
    </citation>
    <scope>NUCLEOTIDE SEQUENCE</scope>
    <source>
        <strain evidence="1">CHK179-28034</strain>
    </source>
</reference>
<gene>
    <name evidence="1" type="ORF">H9968_11305</name>
</gene>
<organism evidence="1 2">
    <name type="scientific">Candidatus Anaerobutyricum stercoris</name>
    <dbReference type="NCBI Taxonomy" id="2838457"/>
    <lineage>
        <taxon>Bacteria</taxon>
        <taxon>Bacillati</taxon>
        <taxon>Bacillota</taxon>
        <taxon>Clostridia</taxon>
        <taxon>Lachnospirales</taxon>
        <taxon>Lachnospiraceae</taxon>
        <taxon>Anaerobutyricum</taxon>
    </lineage>
</organism>
<dbReference type="Proteomes" id="UP000824049">
    <property type="component" value="Unassembled WGS sequence"/>
</dbReference>
<protein>
    <submittedName>
        <fullName evidence="1">Uncharacterized protein</fullName>
    </submittedName>
</protein>
<dbReference type="EMBL" id="DXBR01000103">
    <property type="protein sequence ID" value="HIZ40481.1"/>
    <property type="molecule type" value="Genomic_DNA"/>
</dbReference>
<sequence>MKSTLNVQFGGNTVESKEIIAAAKKVWVDEGNQNRKVKDLLKLDLYVKPEENAVYYVFNDDESGSFPLYAE</sequence>
<proteinExistence type="predicted"/>
<comment type="caution">
    <text evidence="1">The sequence shown here is derived from an EMBL/GenBank/DDBJ whole genome shotgun (WGS) entry which is preliminary data.</text>
</comment>
<dbReference type="InterPro" id="IPR046313">
    <property type="entry name" value="DUF6465"/>
</dbReference>
<accession>A0A9D2ENT0</accession>